<feature type="compositionally biased region" description="Basic and acidic residues" evidence="1">
    <location>
        <begin position="77"/>
        <end position="88"/>
    </location>
</feature>
<sequence length="96" mass="10419">MPPSYSQTRVVVRRPMNDHGAVTVEVCDTNETRHLAEYVSAELRRTLAALPPGTTIPLAMSRIGVRSNVWRVTAVHDGDPARAGDEVPGRASRSSP</sequence>
<dbReference type="Pfam" id="PF26006">
    <property type="entry name" value="DUF7999"/>
    <property type="match status" value="1"/>
</dbReference>
<feature type="region of interest" description="Disordered" evidence="1">
    <location>
        <begin position="77"/>
        <end position="96"/>
    </location>
</feature>
<dbReference type="EMBL" id="JBHUDP010000012">
    <property type="protein sequence ID" value="MFD1687445.1"/>
    <property type="molecule type" value="Genomic_DNA"/>
</dbReference>
<dbReference type="RefSeq" id="WP_256305623.1">
    <property type="nucleotide sequence ID" value="NZ_JANHAW010000001.1"/>
</dbReference>
<reference evidence="3 4" key="1">
    <citation type="journal article" date="2019" name="Int. J. Syst. Evol. Microbiol.">
        <title>The Global Catalogue of Microorganisms (GCM) 10K type strain sequencing project: providing services to taxonomists for standard genome sequencing and annotation.</title>
        <authorList>
            <consortium name="The Broad Institute Genomics Platform"/>
            <consortium name="The Broad Institute Genome Sequencing Center for Infectious Disease"/>
            <person name="Wu L."/>
            <person name="Ma J."/>
        </authorList>
    </citation>
    <scope>NUCLEOTIDE SEQUENCE [LARGE SCALE GENOMIC DNA]</scope>
    <source>
        <strain evidence="3 4">CGMCC 1.10387</strain>
    </source>
</reference>
<dbReference type="InterPro" id="IPR058312">
    <property type="entry name" value="DUF7999"/>
</dbReference>
<evidence type="ECO:0000256" key="1">
    <source>
        <dbReference type="SAM" id="MobiDB-lite"/>
    </source>
</evidence>
<keyword evidence="4" id="KW-1185">Reference proteome</keyword>
<organism evidence="3 4">
    <name type="scientific">Halobellus litoreus</name>
    <dbReference type="NCBI Taxonomy" id="755310"/>
    <lineage>
        <taxon>Archaea</taxon>
        <taxon>Methanobacteriati</taxon>
        <taxon>Methanobacteriota</taxon>
        <taxon>Stenosarchaea group</taxon>
        <taxon>Halobacteria</taxon>
        <taxon>Halobacteriales</taxon>
        <taxon>Haloferacaceae</taxon>
        <taxon>Halobellus</taxon>
    </lineage>
</organism>
<name>A0ABD6E038_9EURY</name>
<evidence type="ECO:0000259" key="2">
    <source>
        <dbReference type="Pfam" id="PF26006"/>
    </source>
</evidence>
<evidence type="ECO:0000313" key="4">
    <source>
        <dbReference type="Proteomes" id="UP001597092"/>
    </source>
</evidence>
<protein>
    <recommendedName>
        <fullName evidence="2">DUF7999 domain-containing protein</fullName>
    </recommendedName>
</protein>
<proteinExistence type="predicted"/>
<accession>A0ABD6E038</accession>
<comment type="caution">
    <text evidence="3">The sequence shown here is derived from an EMBL/GenBank/DDBJ whole genome shotgun (WGS) entry which is preliminary data.</text>
</comment>
<feature type="domain" description="DUF7999" evidence="2">
    <location>
        <begin position="6"/>
        <end position="80"/>
    </location>
</feature>
<gene>
    <name evidence="3" type="ORF">ACFSAS_17760</name>
</gene>
<dbReference type="AlphaFoldDB" id="A0ABD6E038"/>
<dbReference type="Proteomes" id="UP001597092">
    <property type="component" value="Unassembled WGS sequence"/>
</dbReference>
<evidence type="ECO:0000313" key="3">
    <source>
        <dbReference type="EMBL" id="MFD1687445.1"/>
    </source>
</evidence>